<dbReference type="RefSeq" id="WP_143381981.1">
    <property type="nucleotide sequence ID" value="NZ_CP041637.1"/>
</dbReference>
<proteinExistence type="predicted"/>
<dbReference type="KEGG" id="fop:FNB79_14200"/>
<protein>
    <submittedName>
        <fullName evidence="1">DUF937 domain-containing protein</fullName>
    </submittedName>
</protein>
<keyword evidence="2" id="KW-1185">Reference proteome</keyword>
<dbReference type="Proteomes" id="UP000319209">
    <property type="component" value="Chromosome"/>
</dbReference>
<organism evidence="1 2">
    <name type="scientific">Formosa sediminum</name>
    <dbReference type="NCBI Taxonomy" id="2594004"/>
    <lineage>
        <taxon>Bacteria</taxon>
        <taxon>Pseudomonadati</taxon>
        <taxon>Bacteroidota</taxon>
        <taxon>Flavobacteriia</taxon>
        <taxon>Flavobacteriales</taxon>
        <taxon>Flavobacteriaceae</taxon>
        <taxon>Formosa</taxon>
    </lineage>
</organism>
<accession>A0A516GU88</accession>
<dbReference type="EMBL" id="CP041637">
    <property type="protein sequence ID" value="QDO95073.1"/>
    <property type="molecule type" value="Genomic_DNA"/>
</dbReference>
<dbReference type="Pfam" id="PF06078">
    <property type="entry name" value="DUF937"/>
    <property type="match status" value="2"/>
</dbReference>
<dbReference type="OrthoDB" id="708105at2"/>
<evidence type="ECO:0000313" key="2">
    <source>
        <dbReference type="Proteomes" id="UP000319209"/>
    </source>
</evidence>
<gene>
    <name evidence="1" type="ORF">FNB79_14200</name>
</gene>
<dbReference type="AlphaFoldDB" id="A0A516GU88"/>
<evidence type="ECO:0000313" key="1">
    <source>
        <dbReference type="EMBL" id="QDO95073.1"/>
    </source>
</evidence>
<name>A0A516GU88_9FLAO</name>
<sequence>MSGILDLLNSDLGKSVVSGLAGQTGQDSSKTSDLLTMALPVLTQAMTRNAQASPEGADSLLNALSGKHDGSILDNLEGFFNGGVDESEVADGGNILNHVLGDKQQNVELALSQKSGIDASTVSQILKMATPLLMGYLAKQKNENNVSNSSDLGSMLGGLVQGNSAQGEQSFIESMLDADGDGSIVDDVAGMFLDSNSSKNNGGGIAGMLGDLMK</sequence>
<dbReference type="InterPro" id="IPR009282">
    <property type="entry name" value="DUF937"/>
</dbReference>
<reference evidence="1 2" key="1">
    <citation type="submission" date="2019-07" db="EMBL/GenBank/DDBJ databases">
        <title>Genome sequencing for Formosa sp. PS13.</title>
        <authorList>
            <person name="Park S.-J."/>
        </authorList>
    </citation>
    <scope>NUCLEOTIDE SEQUENCE [LARGE SCALE GENOMIC DNA]</scope>
    <source>
        <strain evidence="1 2">PS13</strain>
    </source>
</reference>